<dbReference type="SUPFAM" id="SSF50978">
    <property type="entry name" value="WD40 repeat-like"/>
    <property type="match status" value="1"/>
</dbReference>
<evidence type="ECO:0000256" key="3">
    <source>
        <dbReference type="ARBA" id="ARBA00022737"/>
    </source>
</evidence>
<evidence type="ECO:0000256" key="2">
    <source>
        <dbReference type="ARBA" id="ARBA00022703"/>
    </source>
</evidence>
<keyword evidence="7" id="KW-1185">Reference proteome</keyword>
<dbReference type="Pfam" id="PF00619">
    <property type="entry name" value="CARD"/>
    <property type="match status" value="1"/>
</dbReference>
<evidence type="ECO:0000256" key="1">
    <source>
        <dbReference type="ARBA" id="ARBA00022574"/>
    </source>
</evidence>
<dbReference type="Pfam" id="PF21296">
    <property type="entry name" value="WHD_APAF1"/>
    <property type="match status" value="1"/>
</dbReference>
<feature type="domain" description="CARD" evidence="5">
    <location>
        <begin position="1"/>
        <end position="78"/>
    </location>
</feature>
<dbReference type="CDD" id="cd01671">
    <property type="entry name" value="CARD"/>
    <property type="match status" value="1"/>
</dbReference>
<dbReference type="Pfam" id="PF17908">
    <property type="entry name" value="APAF1_C"/>
    <property type="match status" value="1"/>
</dbReference>
<evidence type="ECO:0000313" key="7">
    <source>
        <dbReference type="Proteomes" id="UP000639338"/>
    </source>
</evidence>
<dbReference type="GO" id="GO:0043531">
    <property type="term" value="F:ADP binding"/>
    <property type="evidence" value="ECO:0007669"/>
    <property type="project" value="InterPro"/>
</dbReference>
<feature type="region of interest" description="Disordered" evidence="4">
    <location>
        <begin position="1280"/>
        <end position="1312"/>
    </location>
</feature>
<proteinExistence type="predicted"/>
<evidence type="ECO:0000313" key="6">
    <source>
        <dbReference type="EMBL" id="KAF7993469.1"/>
    </source>
</evidence>
<keyword evidence="1" id="KW-0853">WD repeat</keyword>
<keyword evidence="3" id="KW-0677">Repeat</keyword>
<dbReference type="SMART" id="SM00320">
    <property type="entry name" value="WD40"/>
    <property type="match status" value="5"/>
</dbReference>
<dbReference type="InterPro" id="IPR011047">
    <property type="entry name" value="Quinoprotein_ADH-like_sf"/>
</dbReference>
<dbReference type="InterPro" id="IPR027417">
    <property type="entry name" value="P-loop_NTPase"/>
</dbReference>
<dbReference type="SUPFAM" id="SSF47986">
    <property type="entry name" value="DEATH domain"/>
    <property type="match status" value="1"/>
</dbReference>
<evidence type="ECO:0000259" key="5">
    <source>
        <dbReference type="PROSITE" id="PS50209"/>
    </source>
</evidence>
<protein>
    <recommendedName>
        <fullName evidence="5">CARD domain-containing protein</fullName>
    </recommendedName>
</protein>
<dbReference type="InterPro" id="IPR001680">
    <property type="entry name" value="WD40_rpt"/>
</dbReference>
<comment type="caution">
    <text evidence="6">The sequence shown here is derived from an EMBL/GenBank/DDBJ whole genome shotgun (WGS) entry which is preliminary data.</text>
</comment>
<dbReference type="SUPFAM" id="SSF50998">
    <property type="entry name" value="Quinoprotein alcohol dehydrogenase-like"/>
    <property type="match status" value="1"/>
</dbReference>
<dbReference type="GO" id="GO:0042981">
    <property type="term" value="P:regulation of apoptotic process"/>
    <property type="evidence" value="ECO:0007669"/>
    <property type="project" value="InterPro"/>
</dbReference>
<dbReference type="Gene3D" id="3.40.50.300">
    <property type="entry name" value="P-loop containing nucleotide triphosphate hydrolases"/>
    <property type="match status" value="1"/>
</dbReference>
<dbReference type="Gene3D" id="2.130.10.10">
    <property type="entry name" value="YVTN repeat-like/Quinoprotein amine dehydrogenase"/>
    <property type="match status" value="3"/>
</dbReference>
<dbReference type="OrthoDB" id="1357022at2759"/>
<feature type="region of interest" description="Disordered" evidence="4">
    <location>
        <begin position="1328"/>
        <end position="1359"/>
    </location>
</feature>
<dbReference type="PANTHER" id="PTHR22845">
    <property type="entry name" value="APOPTOTIC PROTEASE-ACTIVATING FACTOR 1"/>
    <property type="match status" value="1"/>
</dbReference>
<dbReference type="InterPro" id="IPR001315">
    <property type="entry name" value="CARD"/>
</dbReference>
<dbReference type="GO" id="GO:0006915">
    <property type="term" value="P:apoptotic process"/>
    <property type="evidence" value="ECO:0007669"/>
    <property type="project" value="UniProtKB-KW"/>
</dbReference>
<gene>
    <name evidence="6" type="ORF">HCN44_010064</name>
</gene>
<dbReference type="PROSITE" id="PS50209">
    <property type="entry name" value="CARD"/>
    <property type="match status" value="1"/>
</dbReference>
<feature type="compositionally biased region" description="Polar residues" evidence="4">
    <location>
        <begin position="1291"/>
        <end position="1312"/>
    </location>
</feature>
<dbReference type="PANTHER" id="PTHR22845:SF5">
    <property type="entry name" value="APOPTOTIC PROTEASE-ACTIVATING FACTOR 1"/>
    <property type="match status" value="1"/>
</dbReference>
<dbReference type="InterPro" id="IPR042197">
    <property type="entry name" value="Apaf_helical"/>
</dbReference>
<dbReference type="InterPro" id="IPR011029">
    <property type="entry name" value="DEATH-like_dom_sf"/>
</dbReference>
<dbReference type="Gene3D" id="1.10.10.10">
    <property type="entry name" value="Winged helix-like DNA-binding domain superfamily/Winged helix DNA-binding domain"/>
    <property type="match status" value="1"/>
</dbReference>
<reference evidence="6 7" key="1">
    <citation type="submission" date="2020-08" db="EMBL/GenBank/DDBJ databases">
        <title>Aphidius gifuensis genome sequencing and assembly.</title>
        <authorList>
            <person name="Du Z."/>
        </authorList>
    </citation>
    <scope>NUCLEOTIDE SEQUENCE [LARGE SCALE GENOMIC DNA]</scope>
    <source>
        <strain evidence="6">YNYX2018</strain>
        <tissue evidence="6">Adults</tissue>
    </source>
</reference>
<accession>A0A835CS24</accession>
<dbReference type="Gene3D" id="1.10.533.10">
    <property type="entry name" value="Death Domain, Fas"/>
    <property type="match status" value="1"/>
</dbReference>
<dbReference type="Proteomes" id="UP000639338">
    <property type="component" value="Unassembled WGS sequence"/>
</dbReference>
<dbReference type="Gene3D" id="1.25.40.370">
    <property type="match status" value="1"/>
</dbReference>
<keyword evidence="2" id="KW-0053">Apoptosis</keyword>
<dbReference type="InterPro" id="IPR048975">
    <property type="entry name" value="WHD_APAF1"/>
</dbReference>
<dbReference type="InterPro" id="IPR036322">
    <property type="entry name" value="WD40_repeat_dom_sf"/>
</dbReference>
<feature type="compositionally biased region" description="Low complexity" evidence="4">
    <location>
        <begin position="1342"/>
        <end position="1355"/>
    </location>
</feature>
<sequence>MNRQHRSILIELREDIVRDIDVNDGVLDELKEKLKLTDKHVAKIMSGETVQNKVEIMLDIIPEYEPNAFQIFQNAIKDNWCWIYEKMEKLNTEPKKSICIPPISPLTVPREEKMEQLKMALTKLEPGGYVVLHGMKGFGKHSLTASTLKNESLVADLFDNQVYWIKFAYASSDKLIDTEILSQLNSLYHRVNNASMLSLGPESKLSKDSLIQQLKYHFSNNKNALVVLNDVWNPNIIDSFDFGCKTLVITTNVDLLGTNRIHEVVKMMDGFTEDESLKLFADSLGIESIEQLPEEARSIHYECNGMPILIAMFAAQFQQYKDDMKVNNERWKYYSDALRQKDKSNKVISKFLDKQNAIFDMCIDQLTEPTKKMYKQLAIFSEDVNITSQTLTILWDEDKIWAVDDHMNEICKKSLAEKQFNTELNGYVYGVHDLLLCHLQNAMSPDELINNHKLFVEKYRKNCRNDFSKLPNDNYGYSYIGYHLEQAEMYDEFENLYLDLNFIQSKINYCGLNDLLIDINRYKNYIIAGKLDNEKKIEEWEIFLRSHSRIIAEHSRRNCLDLVQIGINDLSQGYIYNISRKIAQKRSTYLYLTHKPVEEPQSYVSYVSPTDLCTINFTDEPTQILIGNKDGEIISWNTETHKRTTYNSHQKSKLKKVILSKRDIFFLALNDKGYIEKFNYEIDQANEINNDDRHCLQSPREKQSFWSGIHRNPKPSNVKTYMIQDNKYIHIIEDFALSSDDTTISACTLKGIVRVWNINGDIIFTDDCKERCYNCIAFLRRDEFLSMVDSRAGVIYVYHKKLTSDGYIYKTLYRPKHTVYHENDNPKTVGIDNKKIIYFNEIPNNDEPYKINLIMITNLEAITINFYEFMSNPGELVNPQTRFIADIDNKTNPTMRYITGTLTHDGNYFIIGDSEGFVKVWQVYGIDKPYITFTGRINVLDTYCIDESYHLIIGASNRVIHKWLFLTDKEIAPKSPRKPLFDAIMKPYGESDIVAQVSDKKISIHIGQQIKQTEPIAGEIISLSLSHDGNEILYIVKIIVGKNTIYKIYIYDGNKSYEIKTLTQYISFAKFLRIHDMNIAVWEQGNDLGIKSLEMEVEAKNIGHIIALHTISVNNVKYVITVASNKKIIIWKVSDAINPFWTNIYSTQSTIDETVTSSEIHQNNYLAVLNSNGILEIYSIVKQENDLELQLYITRNFIIKLTCCAFSFDSKYLAIGMDNGEIIIFDMTSYIIYKDLPLHCNAIRQLFWAPLSVDQPILLSLTCDEMAWWNISYMKDIKQTNRRSRHGPLSRSVTTPTMGMSPRSSMRLPKSQTTDLSKLTLQLEKLENNNHHNNDDDDDNNNNKNNTDNNNNNNKMDLFDNSSEFWKSKQPRDSKRSLLGLTQLPQSSLAKVCVSNDFKKFLLVDAYGSINTFGLFI</sequence>
<evidence type="ECO:0000256" key="4">
    <source>
        <dbReference type="SAM" id="MobiDB-lite"/>
    </source>
</evidence>
<dbReference type="SUPFAM" id="SSF52540">
    <property type="entry name" value="P-loop containing nucleoside triphosphate hydrolases"/>
    <property type="match status" value="1"/>
</dbReference>
<dbReference type="InterPro" id="IPR015943">
    <property type="entry name" value="WD40/YVTN_repeat-like_dom_sf"/>
</dbReference>
<dbReference type="InterPro" id="IPR041452">
    <property type="entry name" value="APAF1_C"/>
</dbReference>
<dbReference type="InterPro" id="IPR036388">
    <property type="entry name" value="WH-like_DNA-bd_sf"/>
</dbReference>
<dbReference type="InterPro" id="IPR002182">
    <property type="entry name" value="NB-ARC"/>
</dbReference>
<dbReference type="EMBL" id="JACMRX010000003">
    <property type="protein sequence ID" value="KAF7993469.1"/>
    <property type="molecule type" value="Genomic_DNA"/>
</dbReference>
<organism evidence="6 7">
    <name type="scientific">Aphidius gifuensis</name>
    <name type="common">Parasitoid wasp</name>
    <dbReference type="NCBI Taxonomy" id="684658"/>
    <lineage>
        <taxon>Eukaryota</taxon>
        <taxon>Metazoa</taxon>
        <taxon>Ecdysozoa</taxon>
        <taxon>Arthropoda</taxon>
        <taxon>Hexapoda</taxon>
        <taxon>Insecta</taxon>
        <taxon>Pterygota</taxon>
        <taxon>Neoptera</taxon>
        <taxon>Endopterygota</taxon>
        <taxon>Hymenoptera</taxon>
        <taxon>Apocrita</taxon>
        <taxon>Ichneumonoidea</taxon>
        <taxon>Braconidae</taxon>
        <taxon>Aphidiinae</taxon>
        <taxon>Aphidius</taxon>
    </lineage>
</organism>
<dbReference type="Pfam" id="PF00931">
    <property type="entry name" value="NB-ARC"/>
    <property type="match status" value="1"/>
</dbReference>
<name>A0A835CS24_APHGI</name>
<dbReference type="GO" id="GO:0005829">
    <property type="term" value="C:cytosol"/>
    <property type="evidence" value="ECO:0007669"/>
    <property type="project" value="UniProtKB-ARBA"/>
</dbReference>
<dbReference type="Gene3D" id="1.10.8.430">
    <property type="entry name" value="Helical domain of apoptotic protease-activating factors"/>
    <property type="match status" value="1"/>
</dbReference>